<evidence type="ECO:0008006" key="4">
    <source>
        <dbReference type="Google" id="ProtNLM"/>
    </source>
</evidence>
<feature type="signal peptide" evidence="1">
    <location>
        <begin position="1"/>
        <end position="17"/>
    </location>
</feature>
<dbReference type="RefSeq" id="XP_060426411.1">
    <property type="nucleotide sequence ID" value="XM_060575566.1"/>
</dbReference>
<dbReference type="Proteomes" id="UP001224890">
    <property type="component" value="Unassembled WGS sequence"/>
</dbReference>
<dbReference type="EMBL" id="JAHMHR010000038">
    <property type="protein sequence ID" value="KAK1672408.1"/>
    <property type="molecule type" value="Genomic_DNA"/>
</dbReference>
<name>A0AAJ0AEH4_9PEZI</name>
<gene>
    <name evidence="2" type="ORF">BDP55DRAFT_673056</name>
</gene>
<keyword evidence="3" id="KW-1185">Reference proteome</keyword>
<comment type="caution">
    <text evidence="2">The sequence shown here is derived from an EMBL/GenBank/DDBJ whole genome shotgun (WGS) entry which is preliminary data.</text>
</comment>
<protein>
    <recommendedName>
        <fullName evidence="4">Secreted protein</fullName>
    </recommendedName>
</protein>
<evidence type="ECO:0000313" key="2">
    <source>
        <dbReference type="EMBL" id="KAK1672408.1"/>
    </source>
</evidence>
<reference evidence="2" key="1">
    <citation type="submission" date="2021-06" db="EMBL/GenBank/DDBJ databases">
        <title>Comparative genomics, transcriptomics and evolutionary studies reveal genomic signatures of adaptation to plant cell wall in hemibiotrophic fungi.</title>
        <authorList>
            <consortium name="DOE Joint Genome Institute"/>
            <person name="Baroncelli R."/>
            <person name="Diaz J.F."/>
            <person name="Benocci T."/>
            <person name="Peng M."/>
            <person name="Battaglia E."/>
            <person name="Haridas S."/>
            <person name="Andreopoulos W."/>
            <person name="Labutti K."/>
            <person name="Pangilinan J."/>
            <person name="Floch G.L."/>
            <person name="Makela M.R."/>
            <person name="Henrissat B."/>
            <person name="Grigoriev I.V."/>
            <person name="Crouch J.A."/>
            <person name="De Vries R.P."/>
            <person name="Sukno S.A."/>
            <person name="Thon M.R."/>
        </authorList>
    </citation>
    <scope>NUCLEOTIDE SEQUENCE</scope>
    <source>
        <strain evidence="2">CBS 193.32</strain>
    </source>
</reference>
<sequence length="91" mass="9612">MHLIIIGATMAAILCRGTVIVAPTPGTFQSFCISGAGDNPAIRNYSVQNSPAGRGLCRVPILRQVPIASVLSPVVRYRQINTVLGMRPPLG</sequence>
<feature type="chain" id="PRO_5042553536" description="Secreted protein" evidence="1">
    <location>
        <begin position="18"/>
        <end position="91"/>
    </location>
</feature>
<evidence type="ECO:0000313" key="3">
    <source>
        <dbReference type="Proteomes" id="UP001224890"/>
    </source>
</evidence>
<keyword evidence="1" id="KW-0732">Signal</keyword>
<accession>A0AAJ0AEH4</accession>
<dbReference type="AlphaFoldDB" id="A0AAJ0AEH4"/>
<evidence type="ECO:0000256" key="1">
    <source>
        <dbReference type="SAM" id="SignalP"/>
    </source>
</evidence>
<dbReference type="GeneID" id="85460092"/>
<proteinExistence type="predicted"/>
<organism evidence="2 3">
    <name type="scientific">Colletotrichum godetiae</name>
    <dbReference type="NCBI Taxonomy" id="1209918"/>
    <lineage>
        <taxon>Eukaryota</taxon>
        <taxon>Fungi</taxon>
        <taxon>Dikarya</taxon>
        <taxon>Ascomycota</taxon>
        <taxon>Pezizomycotina</taxon>
        <taxon>Sordariomycetes</taxon>
        <taxon>Hypocreomycetidae</taxon>
        <taxon>Glomerellales</taxon>
        <taxon>Glomerellaceae</taxon>
        <taxon>Colletotrichum</taxon>
        <taxon>Colletotrichum acutatum species complex</taxon>
    </lineage>
</organism>